<reference evidence="2 3" key="1">
    <citation type="submission" date="2015-10" db="EMBL/GenBank/DDBJ databases">
        <title>Genome analyses suggest a sexual origin of heterokaryosis in a supposedly ancient asexual fungus.</title>
        <authorList>
            <person name="Ropars J."/>
            <person name="Sedzielewska K."/>
            <person name="Noel J."/>
            <person name="Charron P."/>
            <person name="Farinelli L."/>
            <person name="Marton T."/>
            <person name="Kruger M."/>
            <person name="Pelin A."/>
            <person name="Brachmann A."/>
            <person name="Corradi N."/>
        </authorList>
    </citation>
    <scope>NUCLEOTIDE SEQUENCE [LARGE SCALE GENOMIC DNA]</scope>
    <source>
        <strain evidence="2 3">A4</strain>
    </source>
</reference>
<keyword evidence="3" id="KW-1185">Reference proteome</keyword>
<name>A0A2I1GTQ2_9GLOM</name>
<dbReference type="VEuPathDB" id="FungiDB:RhiirFUN_017781"/>
<comment type="caution">
    <text evidence="2">The sequence shown here is derived from an EMBL/GenBank/DDBJ whole genome shotgun (WGS) entry which is preliminary data.</text>
</comment>
<accession>A0A2I1GTQ2</accession>
<evidence type="ECO:0000313" key="2">
    <source>
        <dbReference type="EMBL" id="PKY50021.1"/>
    </source>
</evidence>
<dbReference type="EMBL" id="LLXI01000813">
    <property type="protein sequence ID" value="PKY50021.1"/>
    <property type="molecule type" value="Genomic_DNA"/>
</dbReference>
<evidence type="ECO:0000313" key="3">
    <source>
        <dbReference type="Proteomes" id="UP000234323"/>
    </source>
</evidence>
<evidence type="ECO:0000256" key="1">
    <source>
        <dbReference type="SAM" id="MobiDB-lite"/>
    </source>
</evidence>
<feature type="compositionally biased region" description="Acidic residues" evidence="1">
    <location>
        <begin position="543"/>
        <end position="555"/>
    </location>
</feature>
<dbReference type="VEuPathDB" id="FungiDB:RhiirA1_441750"/>
<organism evidence="2 3">
    <name type="scientific">Rhizophagus irregularis</name>
    <dbReference type="NCBI Taxonomy" id="588596"/>
    <lineage>
        <taxon>Eukaryota</taxon>
        <taxon>Fungi</taxon>
        <taxon>Fungi incertae sedis</taxon>
        <taxon>Mucoromycota</taxon>
        <taxon>Glomeromycotina</taxon>
        <taxon>Glomeromycetes</taxon>
        <taxon>Glomerales</taxon>
        <taxon>Glomeraceae</taxon>
        <taxon>Rhizophagus</taxon>
    </lineage>
</organism>
<dbReference type="Proteomes" id="UP000234323">
    <property type="component" value="Unassembled WGS sequence"/>
</dbReference>
<gene>
    <name evidence="2" type="ORF">RhiirA4_466257</name>
</gene>
<feature type="compositionally biased region" description="Basic residues" evidence="1">
    <location>
        <begin position="567"/>
        <end position="590"/>
    </location>
</feature>
<protein>
    <submittedName>
        <fullName evidence="2">Uncharacterized protein</fullName>
    </submittedName>
</protein>
<dbReference type="AlphaFoldDB" id="A0A2I1GTQ2"/>
<dbReference type="VEuPathDB" id="FungiDB:FUN_001045"/>
<sequence length="590" mass="68505">MESYLRQDEFDEKLLKEVNTLVRKNFKNAETSPSEKLQDGLDKIFFRTLRTHKVLTEISETTGIRGEIVEILLRSCLRYAYREYDNDVKQIGEQNTRLRSWLRQAQKKNQPHEGEPKRVNVNDLEEPIKIQKRQREKSKKKERGKKEIREIALPEPVDLQPIIKNSRGVSATSRDIMFYDVPARLSESEVISAIKNLGNVHRIRIKKHYKYQSVRAEMNLFDDYENEFVKDTWKVQLLFGKSDKTQSDIQVHVARKNYSFEYGKMARFGKNLVFLAYFKDKDQLDAARALDKDANEETWIVHGKGWANTSEKNIKRTPRDLVSTIPKNDEKETIATKEQQSVVTTTMMDNVSTDEVVDVVNKFRKNLLDEVPQNRASTSIKDYASPEKVVEVVLDLREEINKELAEEEKDDEMWIEKCRNGYAALVTDFKEIVKAKKSLGKVKAEYDAVTKKVDGNQKLLDEIKIINESEVEIQRSIRQVTPIEVHEYESINESCKSRLHQKDRFAHLNERAAEHRRKYEALVDKARRKRGLKKQGDRVKEEEGIESDSDEESDVNVDVSTTSSNKRGGKPGSRGRGRGGRRRLVGKKQK</sequence>
<feature type="region of interest" description="Disordered" evidence="1">
    <location>
        <begin position="104"/>
        <end position="146"/>
    </location>
</feature>
<feature type="compositionally biased region" description="Low complexity" evidence="1">
    <location>
        <begin position="556"/>
        <end position="566"/>
    </location>
</feature>
<feature type="compositionally biased region" description="Basic residues" evidence="1">
    <location>
        <begin position="130"/>
        <end position="143"/>
    </location>
</feature>
<feature type="compositionally biased region" description="Basic and acidic residues" evidence="1">
    <location>
        <begin position="110"/>
        <end position="120"/>
    </location>
</feature>
<feature type="region of interest" description="Disordered" evidence="1">
    <location>
        <begin position="528"/>
        <end position="590"/>
    </location>
</feature>
<proteinExistence type="predicted"/>